<feature type="domain" description="TRAM" evidence="6">
    <location>
        <begin position="307"/>
        <end position="368"/>
    </location>
</feature>
<dbReference type="InterPro" id="IPR002716">
    <property type="entry name" value="PIN_dom"/>
</dbReference>
<evidence type="ECO:0000256" key="5">
    <source>
        <dbReference type="SAM" id="Phobius"/>
    </source>
</evidence>
<dbReference type="Proteomes" id="UP001549162">
    <property type="component" value="Unassembled WGS sequence"/>
</dbReference>
<dbReference type="Pfam" id="PF01850">
    <property type="entry name" value="PIN"/>
    <property type="match status" value="1"/>
</dbReference>
<proteinExistence type="predicted"/>
<evidence type="ECO:0000313" key="8">
    <source>
        <dbReference type="Proteomes" id="UP001549162"/>
    </source>
</evidence>
<keyword evidence="5" id="KW-0812">Transmembrane</keyword>
<evidence type="ECO:0000313" key="7">
    <source>
        <dbReference type="EMBL" id="MET3617539.1"/>
    </source>
</evidence>
<feature type="transmembrane region" description="Helical" evidence="5">
    <location>
        <begin position="122"/>
        <end position="143"/>
    </location>
</feature>
<keyword evidence="4" id="KW-0460">Magnesium</keyword>
<comment type="caution">
    <text evidence="7">The sequence shown here is derived from an EMBL/GenBank/DDBJ whole genome shotgun (WGS) entry which is preliminary data.</text>
</comment>
<keyword evidence="5" id="KW-0472">Membrane</keyword>
<evidence type="ECO:0000256" key="1">
    <source>
        <dbReference type="ARBA" id="ARBA00001946"/>
    </source>
</evidence>
<dbReference type="PANTHER" id="PTHR11603:SF147">
    <property type="entry name" value="MEMBRANE PROTEIN"/>
    <property type="match status" value="1"/>
</dbReference>
<dbReference type="PANTHER" id="PTHR11603">
    <property type="entry name" value="AAA FAMILY ATPASE"/>
    <property type="match status" value="1"/>
</dbReference>
<evidence type="ECO:0000256" key="3">
    <source>
        <dbReference type="ARBA" id="ARBA00022801"/>
    </source>
</evidence>
<gene>
    <name evidence="7" type="ORF">ABID14_001170</name>
</gene>
<evidence type="ECO:0000259" key="6">
    <source>
        <dbReference type="PROSITE" id="PS50926"/>
    </source>
</evidence>
<feature type="transmembrane region" description="Helical" evidence="5">
    <location>
        <begin position="94"/>
        <end position="116"/>
    </location>
</feature>
<organism evidence="7 8">
    <name type="scientific">Peptoniphilus olsenii</name>
    <dbReference type="NCBI Taxonomy" id="411570"/>
    <lineage>
        <taxon>Bacteria</taxon>
        <taxon>Bacillati</taxon>
        <taxon>Bacillota</taxon>
        <taxon>Tissierellia</taxon>
        <taxon>Tissierellales</taxon>
        <taxon>Peptoniphilaceae</taxon>
        <taxon>Peptoniphilus</taxon>
    </lineage>
</organism>
<sequence>MIFISKNRKVVSTIFKVLFTLIGAIAGTVIVSFLDDFEPFTAITNQKIVTIISVAIILLFAFIFYLLSPKVLGALEDLLNVWETEIQTRPLSEVLLGAVGLIIGFIIAFLISQPIYKIPIPYMGAVISIVLYGMFGFLGLRIGMSNKDAISEKFKLVLSNNTKKVSKNKDKAKEYDGIPKVLDTSVIIDGRILDIVKSGFLEGPLVVPVFVLEELQHIADSSEALKRNRGRRGLDTIAEIQELKNIQVIIFEGKYANIPEVDSKLLKLTNDINGKIVTNDFNLNKVATVQNLNVLNINALANAVKPPYLPGEEMHIHIVKEGKEFNQGLAYLDDGTMIVVENGKNLIGNSIDVIVTSALQTSAGKMIFAKPK</sequence>
<evidence type="ECO:0000256" key="2">
    <source>
        <dbReference type="ARBA" id="ARBA00022722"/>
    </source>
</evidence>
<dbReference type="InterPro" id="IPR052041">
    <property type="entry name" value="Nucleic_acid_metab_PIN/TRAM"/>
</dbReference>
<dbReference type="PROSITE" id="PS50926">
    <property type="entry name" value="TRAM"/>
    <property type="match status" value="1"/>
</dbReference>
<feature type="transmembrane region" description="Helical" evidence="5">
    <location>
        <begin position="46"/>
        <end position="67"/>
    </location>
</feature>
<evidence type="ECO:0000256" key="4">
    <source>
        <dbReference type="ARBA" id="ARBA00022842"/>
    </source>
</evidence>
<keyword evidence="8" id="KW-1185">Reference proteome</keyword>
<keyword evidence="2" id="KW-0540">Nuclease</keyword>
<accession>A0ABV2JCN8</accession>
<dbReference type="InterPro" id="IPR029060">
    <property type="entry name" value="PIN-like_dom_sf"/>
</dbReference>
<dbReference type="SMART" id="SM00670">
    <property type="entry name" value="PINc"/>
    <property type="match status" value="1"/>
</dbReference>
<dbReference type="EMBL" id="JBEPMA010000005">
    <property type="protein sequence ID" value="MET3617539.1"/>
    <property type="molecule type" value="Genomic_DNA"/>
</dbReference>
<comment type="cofactor">
    <cofactor evidence="1">
        <name>Mg(2+)</name>
        <dbReference type="ChEBI" id="CHEBI:18420"/>
    </cofactor>
</comment>
<name>A0ABV2JCN8_9FIRM</name>
<feature type="transmembrane region" description="Helical" evidence="5">
    <location>
        <begin position="12"/>
        <end position="34"/>
    </location>
</feature>
<dbReference type="Gene3D" id="3.40.50.1010">
    <property type="entry name" value="5'-nuclease"/>
    <property type="match status" value="1"/>
</dbReference>
<keyword evidence="3" id="KW-0378">Hydrolase</keyword>
<protein>
    <submittedName>
        <fullName evidence="7">Uncharacterized protein YacL</fullName>
    </submittedName>
</protein>
<dbReference type="InterPro" id="IPR002792">
    <property type="entry name" value="TRAM_dom"/>
</dbReference>
<dbReference type="SUPFAM" id="SSF88723">
    <property type="entry name" value="PIN domain-like"/>
    <property type="match status" value="1"/>
</dbReference>
<keyword evidence="5" id="KW-1133">Transmembrane helix</keyword>
<dbReference type="CDD" id="cd09877">
    <property type="entry name" value="PIN_YacL-like"/>
    <property type="match status" value="1"/>
</dbReference>
<reference evidence="7 8" key="1">
    <citation type="submission" date="2024-06" db="EMBL/GenBank/DDBJ databases">
        <title>Genomic Encyclopedia of Type Strains, Phase IV (KMG-IV): sequencing the most valuable type-strain genomes for metagenomic binning, comparative biology and taxonomic classification.</title>
        <authorList>
            <person name="Goeker M."/>
        </authorList>
    </citation>
    <scope>NUCLEOTIDE SEQUENCE [LARGE SCALE GENOMIC DNA]</scope>
    <source>
        <strain evidence="7 8">DSM 21460</strain>
    </source>
</reference>